<evidence type="ECO:0000313" key="4">
    <source>
        <dbReference type="Proteomes" id="UP000193942"/>
    </source>
</evidence>
<comment type="caution">
    <text evidence="3">The sequence shown here is derived from an EMBL/GenBank/DDBJ whole genome shotgun (WGS) entry which is preliminary data.</text>
</comment>
<name>A0A1X3IX37_ECOLX</name>
<evidence type="ECO:0008006" key="5">
    <source>
        <dbReference type="Google" id="ProtNLM"/>
    </source>
</evidence>
<sequence length="241" mass="26812">MKMRLKSLLLVMLIPVLVQAADQNTTGTDASRTDTSQHTQSTTQSLQQQAGRWGLSEEDWGRYQELMAGPRGIQSPGLDPLTALGIEARTPAERRAYAEKWVKEEYARTEKELAFQREVDAAWQRLYPGKLPVSMGNTGVLTGDTGGRLALFVKAKDCASCDIRLSKVLASGKPVDIYLVDSQGKDGLLRQWAREHNIPPEKVRSRHITLNHDAGRWLRFGEGQMPVVLQQGADGWRVAAF</sequence>
<proteinExistence type="predicted"/>
<evidence type="ECO:0000256" key="1">
    <source>
        <dbReference type="SAM" id="MobiDB-lite"/>
    </source>
</evidence>
<evidence type="ECO:0000313" key="3">
    <source>
        <dbReference type="EMBL" id="OSK92684.1"/>
    </source>
</evidence>
<keyword evidence="2" id="KW-0732">Signal</keyword>
<evidence type="ECO:0000256" key="2">
    <source>
        <dbReference type="SAM" id="SignalP"/>
    </source>
</evidence>
<reference evidence="3 4" key="1">
    <citation type="submission" date="2010-04" db="EMBL/GenBank/DDBJ databases">
        <title>The Genome Sequence of Escherichia coli TA447.</title>
        <authorList>
            <consortium name="The Broad Institute Genome Sequencing Platform"/>
            <consortium name="The Broad Institute Genome Sequencing Center for Infectious Disease"/>
            <person name="Feldgarden M."/>
            <person name="Gordon D.M."/>
            <person name="Johnson J.R."/>
            <person name="Johnston B.D."/>
            <person name="Young S."/>
            <person name="Zeng Q."/>
            <person name="Koehrsen M."/>
            <person name="Alvarado L."/>
            <person name="Berlin A.M."/>
            <person name="Borenstein D."/>
            <person name="Chapman S.B."/>
            <person name="Chen Z."/>
            <person name="Engels R."/>
            <person name="Freedman E."/>
            <person name="Gellesch M."/>
            <person name="Goldberg J."/>
            <person name="Griggs A."/>
            <person name="Gujja S."/>
            <person name="Heilman E.R."/>
            <person name="Heiman D.I."/>
            <person name="Hepburn T.A."/>
            <person name="Howarth C."/>
            <person name="Jen D."/>
            <person name="Larson L."/>
            <person name="Mehta T."/>
            <person name="Park D."/>
            <person name="Pearson M."/>
            <person name="Richards J."/>
            <person name="Roberts A."/>
            <person name="Saif S."/>
            <person name="Shea T.D."/>
            <person name="Shenoy N."/>
            <person name="Sisk P."/>
            <person name="Stolte C."/>
            <person name="Sykes S.N."/>
            <person name="Walk T."/>
            <person name="White J."/>
            <person name="Yandava C."/>
            <person name="Haas B."/>
            <person name="Henn M.R."/>
            <person name="Nusbaum C."/>
            <person name="Birren B."/>
        </authorList>
    </citation>
    <scope>NUCLEOTIDE SEQUENCE [LARGE SCALE GENOMIC DNA]</scope>
    <source>
        <strain evidence="3 4">TA447</strain>
    </source>
</reference>
<protein>
    <recommendedName>
        <fullName evidence="5">Integrating conjugative element protein, PFL_4693 family</fullName>
    </recommendedName>
</protein>
<dbReference type="NCBIfam" id="TIGR03759">
    <property type="entry name" value="conj_TIGR03759"/>
    <property type="match status" value="1"/>
</dbReference>
<dbReference type="EMBL" id="ADIZ01000031">
    <property type="protein sequence ID" value="OSK92684.1"/>
    <property type="molecule type" value="Genomic_DNA"/>
</dbReference>
<feature type="signal peptide" evidence="2">
    <location>
        <begin position="1"/>
        <end position="20"/>
    </location>
</feature>
<dbReference type="AlphaFoldDB" id="A0A1X3IX37"/>
<accession>A0A1X3IX37</accession>
<feature type="chain" id="PRO_5012304361" description="Integrating conjugative element protein, PFL_4693 family" evidence="2">
    <location>
        <begin position="21"/>
        <end position="241"/>
    </location>
</feature>
<gene>
    <name evidence="3" type="ORF">ECXG_01195</name>
</gene>
<dbReference type="Proteomes" id="UP000193942">
    <property type="component" value="Unassembled WGS sequence"/>
</dbReference>
<organism evidence="3 4">
    <name type="scientific">Escherichia coli TA447</name>
    <dbReference type="NCBI Taxonomy" id="656447"/>
    <lineage>
        <taxon>Bacteria</taxon>
        <taxon>Pseudomonadati</taxon>
        <taxon>Pseudomonadota</taxon>
        <taxon>Gammaproteobacteria</taxon>
        <taxon>Enterobacterales</taxon>
        <taxon>Enterobacteriaceae</taxon>
        <taxon>Escherichia</taxon>
    </lineage>
</organism>
<feature type="compositionally biased region" description="Low complexity" evidence="1">
    <location>
        <begin position="33"/>
        <end position="49"/>
    </location>
</feature>
<feature type="region of interest" description="Disordered" evidence="1">
    <location>
        <begin position="25"/>
        <end position="51"/>
    </location>
</feature>
<dbReference type="InterPro" id="IPR022293">
    <property type="entry name" value="Integrating-conj_element"/>
</dbReference>